<feature type="transmembrane region" description="Helical" evidence="1">
    <location>
        <begin position="127"/>
        <end position="148"/>
    </location>
</feature>
<protein>
    <submittedName>
        <fullName evidence="3">Nuclease</fullName>
    </submittedName>
</protein>
<dbReference type="Proteomes" id="UP000037854">
    <property type="component" value="Unassembled WGS sequence"/>
</dbReference>
<reference evidence="3 4" key="1">
    <citation type="submission" date="2015-07" db="EMBL/GenBank/DDBJ databases">
        <title>High-quality draft genome sequence of Oceanobacillus caeni HM6, a bacillus isolated from a human feces.</title>
        <authorList>
            <person name="Kumar J."/>
            <person name="Verma M.K."/>
            <person name="Pandey R."/>
            <person name="Bhambi M."/>
            <person name="Chauhan N."/>
        </authorList>
    </citation>
    <scope>NUCLEOTIDE SEQUENCE [LARGE SCALE GENOMIC DNA]</scope>
    <source>
        <strain evidence="3 4">HM6</strain>
    </source>
</reference>
<evidence type="ECO:0000313" key="4">
    <source>
        <dbReference type="Proteomes" id="UP000037854"/>
    </source>
</evidence>
<dbReference type="EMBL" id="LGTK01000001">
    <property type="protein sequence ID" value="KPH79154.1"/>
    <property type="molecule type" value="Genomic_DNA"/>
</dbReference>
<evidence type="ECO:0000259" key="2">
    <source>
        <dbReference type="PROSITE" id="PS50965"/>
    </source>
</evidence>
<feature type="domain" description="NERD" evidence="2">
    <location>
        <begin position="37"/>
        <end position="147"/>
    </location>
</feature>
<organism evidence="3 4">
    <name type="scientific">Oceanobacillus caeni</name>
    <dbReference type="NCBI Taxonomy" id="405946"/>
    <lineage>
        <taxon>Bacteria</taxon>
        <taxon>Bacillati</taxon>
        <taxon>Bacillota</taxon>
        <taxon>Bacilli</taxon>
        <taxon>Bacillales</taxon>
        <taxon>Bacillaceae</taxon>
        <taxon>Oceanobacillus</taxon>
    </lineage>
</organism>
<dbReference type="PROSITE" id="PS50965">
    <property type="entry name" value="NERD"/>
    <property type="match status" value="1"/>
</dbReference>
<sequence length="301" mass="35826">MFYKYRTKSNELIVLELLNRRMSLTNKVKQHYYSQKKGYEGEVMFDSFTKKLHCECLILNDLLFEIKNTTFQIDSLIITAAMIYFYEVKNFEGDYYYDSDKLFKKPELEVINPLHQLSRSESLLRQLFLNIGYNLPINAFIVFINPIFTLYQAPLDKPIIFPTQVKQHMTTLNKIPSKLTEKHKRMADHLLSLHITDSPYKQIPKYDYRQLRKGITCAKCHSFSVTLESRKLVCHECKNEELVADAVIRSVNEFRILFPNERITTNIIHEWCQIIPSQKRIRRIISSNFNKVGDHRWSYYE</sequence>
<dbReference type="RefSeq" id="WP_060667449.1">
    <property type="nucleotide sequence ID" value="NZ_JARTGE010000088.1"/>
</dbReference>
<comment type="caution">
    <text evidence="3">The sequence shown here is derived from an EMBL/GenBank/DDBJ whole genome shotgun (WGS) entry which is preliminary data.</text>
</comment>
<gene>
    <name evidence="3" type="ORF">AFL42_00075</name>
</gene>
<evidence type="ECO:0000313" key="3">
    <source>
        <dbReference type="EMBL" id="KPH79154.1"/>
    </source>
</evidence>
<keyword evidence="1" id="KW-0812">Transmembrane</keyword>
<dbReference type="Pfam" id="PF08378">
    <property type="entry name" value="NERD"/>
    <property type="match status" value="1"/>
</dbReference>
<keyword evidence="1" id="KW-1133">Transmembrane helix</keyword>
<dbReference type="InterPro" id="IPR011528">
    <property type="entry name" value="NERD"/>
</dbReference>
<accession>A0ABR5MNY7</accession>
<name>A0ABR5MNY7_9BACI</name>
<keyword evidence="4" id="KW-1185">Reference proteome</keyword>
<keyword evidence="1" id="KW-0472">Membrane</keyword>
<evidence type="ECO:0000256" key="1">
    <source>
        <dbReference type="SAM" id="Phobius"/>
    </source>
</evidence>
<proteinExistence type="predicted"/>